<evidence type="ECO:0000313" key="1">
    <source>
        <dbReference type="EMBL" id="ERL08742.1"/>
    </source>
</evidence>
<reference evidence="1 2" key="1">
    <citation type="submission" date="2013-08" db="EMBL/GenBank/DDBJ databases">
        <authorList>
            <person name="Durkin A.S."/>
            <person name="Haft D.R."/>
            <person name="McCorrison J."/>
            <person name="Torralba M."/>
            <person name="Gillis M."/>
            <person name="Haft D.H."/>
            <person name="Methe B."/>
            <person name="Sutton G."/>
            <person name="Nelson K.E."/>
        </authorList>
    </citation>
    <scope>NUCLEOTIDE SEQUENCE [LARGE SCALE GENOMIC DNA]</scope>
    <source>
        <strain evidence="1 2">F0195</strain>
    </source>
</reference>
<dbReference type="Proteomes" id="UP000016638">
    <property type="component" value="Unassembled WGS sequence"/>
</dbReference>
<organism evidence="1 2">
    <name type="scientific">Olsenella profusa F0195</name>
    <dbReference type="NCBI Taxonomy" id="1125712"/>
    <lineage>
        <taxon>Bacteria</taxon>
        <taxon>Bacillati</taxon>
        <taxon>Actinomycetota</taxon>
        <taxon>Coriobacteriia</taxon>
        <taxon>Coriobacteriales</taxon>
        <taxon>Atopobiaceae</taxon>
        <taxon>Olsenella</taxon>
    </lineage>
</organism>
<keyword evidence="2" id="KW-1185">Reference proteome</keyword>
<gene>
    <name evidence="1" type="ORF">HMPREF1316_0446</name>
</gene>
<accession>U2V065</accession>
<evidence type="ECO:0000313" key="2">
    <source>
        <dbReference type="Proteomes" id="UP000016638"/>
    </source>
</evidence>
<proteinExistence type="predicted"/>
<name>U2V065_9ACTN</name>
<comment type="caution">
    <text evidence="1">The sequence shown here is derived from an EMBL/GenBank/DDBJ whole genome shotgun (WGS) entry which is preliminary data.</text>
</comment>
<dbReference type="EMBL" id="AWEZ01000043">
    <property type="protein sequence ID" value="ERL08742.1"/>
    <property type="molecule type" value="Genomic_DNA"/>
</dbReference>
<dbReference type="AlphaFoldDB" id="U2V065"/>
<protein>
    <submittedName>
        <fullName evidence="1">Uncharacterized protein</fullName>
    </submittedName>
</protein>
<dbReference type="STRING" id="1125712.HMPREF1316_0446"/>
<sequence>MSPLAFGPRGSRSIMQFRKLELSYLRYSFSFFGMGVQQLP</sequence>